<comment type="caution">
    <text evidence="2">The sequence shown here is derived from an EMBL/GenBank/DDBJ whole genome shotgun (WGS) entry which is preliminary data.</text>
</comment>
<organism evidence="2 3">
    <name type="scientific">Pristionchus mayeri</name>
    <dbReference type="NCBI Taxonomy" id="1317129"/>
    <lineage>
        <taxon>Eukaryota</taxon>
        <taxon>Metazoa</taxon>
        <taxon>Ecdysozoa</taxon>
        <taxon>Nematoda</taxon>
        <taxon>Chromadorea</taxon>
        <taxon>Rhabditida</taxon>
        <taxon>Rhabditina</taxon>
        <taxon>Diplogasteromorpha</taxon>
        <taxon>Diplogasteroidea</taxon>
        <taxon>Neodiplogasteridae</taxon>
        <taxon>Pristionchus</taxon>
    </lineage>
</organism>
<accession>A0AAN5CK11</accession>
<protein>
    <submittedName>
        <fullName evidence="2">Uncharacterized protein</fullName>
    </submittedName>
</protein>
<dbReference type="Proteomes" id="UP001328107">
    <property type="component" value="Unassembled WGS sequence"/>
</dbReference>
<feature type="compositionally biased region" description="Polar residues" evidence="1">
    <location>
        <begin position="40"/>
        <end position="51"/>
    </location>
</feature>
<evidence type="ECO:0000256" key="1">
    <source>
        <dbReference type="SAM" id="MobiDB-lite"/>
    </source>
</evidence>
<dbReference type="EMBL" id="BTRK01000004">
    <property type="protein sequence ID" value="GMR45857.1"/>
    <property type="molecule type" value="Genomic_DNA"/>
</dbReference>
<feature type="non-terminal residue" evidence="2">
    <location>
        <position position="96"/>
    </location>
</feature>
<evidence type="ECO:0000313" key="3">
    <source>
        <dbReference type="Proteomes" id="UP001328107"/>
    </source>
</evidence>
<feature type="non-terminal residue" evidence="2">
    <location>
        <position position="1"/>
    </location>
</feature>
<evidence type="ECO:0000313" key="2">
    <source>
        <dbReference type="EMBL" id="GMR45857.1"/>
    </source>
</evidence>
<reference evidence="3" key="1">
    <citation type="submission" date="2022-10" db="EMBL/GenBank/DDBJ databases">
        <title>Genome assembly of Pristionchus species.</title>
        <authorList>
            <person name="Yoshida K."/>
            <person name="Sommer R.J."/>
        </authorList>
    </citation>
    <scope>NUCLEOTIDE SEQUENCE [LARGE SCALE GENOMIC DNA]</scope>
    <source>
        <strain evidence="3">RS5460</strain>
    </source>
</reference>
<feature type="compositionally biased region" description="Low complexity" evidence="1">
    <location>
        <begin position="60"/>
        <end position="87"/>
    </location>
</feature>
<name>A0AAN5CK11_9BILA</name>
<feature type="region of interest" description="Disordered" evidence="1">
    <location>
        <begin position="40"/>
        <end position="96"/>
    </location>
</feature>
<keyword evidence="3" id="KW-1185">Reference proteome</keyword>
<dbReference type="AlphaFoldDB" id="A0AAN5CK11"/>
<proteinExistence type="predicted"/>
<sequence length="96" mass="9301">GTHCILLGAPAADAASNACPASRASFTAYFKQTSVGPATSVIGTTASTSTDPLGLSTILSGSPETTSTSEPSSPASSTTPSGDSSATTRDEPSSFG</sequence>
<gene>
    <name evidence="2" type="ORF">PMAYCL1PPCAC_16052</name>
</gene>